<dbReference type="Pfam" id="PF04961">
    <property type="entry name" value="FTCD_C"/>
    <property type="match status" value="1"/>
</dbReference>
<gene>
    <name evidence="3" type="ORF">FKZ61_12795</name>
</gene>
<dbReference type="GO" id="GO:0016787">
    <property type="term" value="F:hydrolase activity"/>
    <property type="evidence" value="ECO:0007669"/>
    <property type="project" value="UniProtKB-KW"/>
</dbReference>
<evidence type="ECO:0000313" key="4">
    <source>
        <dbReference type="Proteomes" id="UP000317371"/>
    </source>
</evidence>
<dbReference type="SUPFAM" id="SSF101262">
    <property type="entry name" value="Methenyltetrahydrofolate cyclohydrolase-like"/>
    <property type="match status" value="1"/>
</dbReference>
<accession>A0A540VGR0</accession>
<keyword evidence="1" id="KW-0175">Coiled coil</keyword>
<evidence type="ECO:0000256" key="1">
    <source>
        <dbReference type="SAM" id="Coils"/>
    </source>
</evidence>
<sequence length="207" mass="21368">MTIQAFLDALAARQSTPGGGGAAALAGAQAAALLSMVANFTLGNKKYAAVEAEMQGYLARSEALRQELLELVDRDAAAFDAVSACYAMPRGTEAEKAARTAALQEALQGAARVPLHTAEQCLAVLQLAEPLGSKGNANVVSDVATAVYLAVGALHSAIVNVNINLKFIRDQAFVEQFAARRDALLAEAAQAEAAAKAACRQTLGVDL</sequence>
<feature type="coiled-coil region" evidence="1">
    <location>
        <begin position="174"/>
        <end position="201"/>
    </location>
</feature>
<dbReference type="EMBL" id="VIGC01000015">
    <property type="protein sequence ID" value="TQE95313.1"/>
    <property type="molecule type" value="Genomic_DNA"/>
</dbReference>
<comment type="caution">
    <text evidence="3">The sequence shown here is derived from an EMBL/GenBank/DDBJ whole genome shotgun (WGS) entry which is preliminary data.</text>
</comment>
<keyword evidence="4" id="KW-1185">Reference proteome</keyword>
<keyword evidence="3" id="KW-0378">Hydrolase</keyword>
<dbReference type="InterPro" id="IPR036178">
    <property type="entry name" value="Formintransfe-cycloase-like_sf"/>
</dbReference>
<feature type="domain" description="Cyclodeaminase/cyclohydrolase" evidence="2">
    <location>
        <begin position="2"/>
        <end position="181"/>
    </location>
</feature>
<dbReference type="OrthoDB" id="7959174at2"/>
<dbReference type="Gene3D" id="1.20.120.680">
    <property type="entry name" value="Formiminotetrahydrofolate cyclodeaminase monomer, up-and-down helical bundle"/>
    <property type="match status" value="1"/>
</dbReference>
<protein>
    <submittedName>
        <fullName evidence="3">Cyclodeaminase/cyclohydrolase family protein</fullName>
    </submittedName>
</protein>
<evidence type="ECO:0000313" key="3">
    <source>
        <dbReference type="EMBL" id="TQE95313.1"/>
    </source>
</evidence>
<dbReference type="InterPro" id="IPR007044">
    <property type="entry name" value="Cyclodeamin/CycHdrlase"/>
</dbReference>
<proteinExistence type="predicted"/>
<dbReference type="Proteomes" id="UP000317371">
    <property type="component" value="Unassembled WGS sequence"/>
</dbReference>
<dbReference type="AlphaFoldDB" id="A0A540VGR0"/>
<evidence type="ECO:0000259" key="2">
    <source>
        <dbReference type="Pfam" id="PF04961"/>
    </source>
</evidence>
<dbReference type="InParanoid" id="A0A540VGR0"/>
<reference evidence="3 4" key="1">
    <citation type="submission" date="2019-06" db="EMBL/GenBank/DDBJ databases">
        <title>Genome sequence of Litorilinea aerophila BAA-2444.</title>
        <authorList>
            <person name="Maclea K.S."/>
            <person name="Maurais E.G."/>
            <person name="Iannazzi L.C."/>
        </authorList>
    </citation>
    <scope>NUCLEOTIDE SEQUENCE [LARGE SCALE GENOMIC DNA]</scope>
    <source>
        <strain evidence="3 4">ATCC BAA-2444</strain>
    </source>
</reference>
<organism evidence="3 4">
    <name type="scientific">Litorilinea aerophila</name>
    <dbReference type="NCBI Taxonomy" id="1204385"/>
    <lineage>
        <taxon>Bacteria</taxon>
        <taxon>Bacillati</taxon>
        <taxon>Chloroflexota</taxon>
        <taxon>Caldilineae</taxon>
        <taxon>Caldilineales</taxon>
        <taxon>Caldilineaceae</taxon>
        <taxon>Litorilinea</taxon>
    </lineage>
</organism>
<name>A0A540VGR0_9CHLR</name>